<protein>
    <submittedName>
        <fullName evidence="1">Zinc-finger-containing protein</fullName>
    </submittedName>
</protein>
<keyword evidence="1" id="KW-0863">Zinc-finger</keyword>
<reference evidence="1 2" key="1">
    <citation type="journal article" date="2024" name="Chem. Sci.">
        <title>Discovery of megapolipeptins by genome mining of a Burkholderiales bacteria collection.</title>
        <authorList>
            <person name="Paulo B.S."/>
            <person name="Recchia M.J.J."/>
            <person name="Lee S."/>
            <person name="Fergusson C.H."/>
            <person name="Romanowski S.B."/>
            <person name="Hernandez A."/>
            <person name="Krull N."/>
            <person name="Liu D.Y."/>
            <person name="Cavanagh H."/>
            <person name="Bos A."/>
            <person name="Gray C.A."/>
            <person name="Murphy B.T."/>
            <person name="Linington R.G."/>
            <person name="Eustaquio A.S."/>
        </authorList>
    </citation>
    <scope>NUCLEOTIDE SEQUENCE [LARGE SCALE GENOMIC DNA]</scope>
    <source>
        <strain evidence="1 2">RL21-008-BIB-B</strain>
    </source>
</reference>
<comment type="caution">
    <text evidence="1">The sequence shown here is derived from an EMBL/GenBank/DDBJ whole genome shotgun (WGS) entry which is preliminary data.</text>
</comment>
<accession>A0ABW8ZCX6</accession>
<evidence type="ECO:0000313" key="1">
    <source>
        <dbReference type="EMBL" id="MFL9880836.1"/>
    </source>
</evidence>
<keyword evidence="2" id="KW-1185">Reference proteome</keyword>
<keyword evidence="1" id="KW-0479">Metal-binding</keyword>
<dbReference type="GO" id="GO:0008270">
    <property type="term" value="F:zinc ion binding"/>
    <property type="evidence" value="ECO:0007669"/>
    <property type="project" value="UniProtKB-KW"/>
</dbReference>
<name>A0ABW8ZCX6_9BURK</name>
<keyword evidence="1" id="KW-0862">Zinc</keyword>
<dbReference type="Pfam" id="PF11672">
    <property type="entry name" value="DUF3268"/>
    <property type="match status" value="1"/>
</dbReference>
<sequence length="140" mass="15881">MKKQKTCRYCQQPAQLLRKGDQGYPYWRDYGPTWTCVPCGAWVGCHEGTTNALGGLANAELRDWKIKAHAAFDPLWQAKIRRDGCTKSKARRAGYKWLSEKLGIDLKKTHIGYMSVEECKQVVEICASVGQRDKTPETNT</sequence>
<dbReference type="InterPro" id="IPR021686">
    <property type="entry name" value="DUF3268"/>
</dbReference>
<dbReference type="RefSeq" id="WP_408169843.1">
    <property type="nucleotide sequence ID" value="NZ_JAQQFR010000016.1"/>
</dbReference>
<organism evidence="1 2">
    <name type="scientific">Herbaspirillum rhizosphaerae</name>
    <dbReference type="NCBI Taxonomy" id="346179"/>
    <lineage>
        <taxon>Bacteria</taxon>
        <taxon>Pseudomonadati</taxon>
        <taxon>Pseudomonadota</taxon>
        <taxon>Betaproteobacteria</taxon>
        <taxon>Burkholderiales</taxon>
        <taxon>Oxalobacteraceae</taxon>
        <taxon>Herbaspirillum</taxon>
    </lineage>
</organism>
<gene>
    <name evidence="1" type="ORF">PQR63_20730</name>
</gene>
<evidence type="ECO:0000313" key="2">
    <source>
        <dbReference type="Proteomes" id="UP001629214"/>
    </source>
</evidence>
<dbReference type="EMBL" id="JAQQFR010000016">
    <property type="protein sequence ID" value="MFL9880836.1"/>
    <property type="molecule type" value="Genomic_DNA"/>
</dbReference>
<proteinExistence type="predicted"/>
<dbReference type="Proteomes" id="UP001629214">
    <property type="component" value="Unassembled WGS sequence"/>
</dbReference>